<dbReference type="PANTHER" id="PTHR10826:SF1">
    <property type="entry name" value="COMPLEMENT COMPONENT 1 Q SUBCOMPONENT-BINDING PROTEIN, MITOCHONDRIAL"/>
    <property type="match status" value="1"/>
</dbReference>
<keyword evidence="12" id="KW-0597">Phosphoprotein</keyword>
<evidence type="ECO:0000256" key="20">
    <source>
        <dbReference type="ARBA" id="ARBA00022990"/>
    </source>
</evidence>
<keyword evidence="17" id="KW-0391">Immunity</keyword>
<evidence type="ECO:0000256" key="5">
    <source>
        <dbReference type="ARBA" id="ARBA00004613"/>
    </source>
</evidence>
<evidence type="ECO:0000256" key="10">
    <source>
        <dbReference type="ARBA" id="ARBA00022517"/>
    </source>
</evidence>
<dbReference type="GO" id="GO:0042256">
    <property type="term" value="P:cytosolic ribosome assembly"/>
    <property type="evidence" value="ECO:0000318"/>
    <property type="project" value="GO_Central"/>
</dbReference>
<dbReference type="GO" id="GO:0005886">
    <property type="term" value="C:plasma membrane"/>
    <property type="evidence" value="ECO:0000318"/>
    <property type="project" value="GO_Central"/>
</dbReference>
<evidence type="ECO:0000256" key="19">
    <source>
        <dbReference type="ARBA" id="ARBA00022946"/>
    </source>
</evidence>
<evidence type="ECO:0000256" key="16">
    <source>
        <dbReference type="ARBA" id="ARBA00022763"/>
    </source>
</evidence>
<comment type="similarity">
    <text evidence="6">Belongs to the MAM33 family.</text>
</comment>
<evidence type="ECO:0000256" key="23">
    <source>
        <dbReference type="ARBA" id="ARBA00023130"/>
    </source>
</evidence>
<keyword evidence="11" id="KW-0964">Secreted</keyword>
<dbReference type="GO" id="GO:0006974">
    <property type="term" value="P:DNA damage response"/>
    <property type="evidence" value="ECO:0007669"/>
    <property type="project" value="UniProtKB-KW"/>
</dbReference>
<keyword evidence="10" id="KW-0690">Ribosome biogenesis</keyword>
<feature type="region of interest" description="Disordered" evidence="28">
    <location>
        <begin position="205"/>
        <end position="235"/>
    </location>
</feature>
<evidence type="ECO:0000256" key="4">
    <source>
        <dbReference type="ARBA" id="ARBA00004604"/>
    </source>
</evidence>
<evidence type="ECO:0000256" key="22">
    <source>
        <dbReference type="ARBA" id="ARBA00023128"/>
    </source>
</evidence>
<evidence type="ECO:0000256" key="13">
    <source>
        <dbReference type="ARBA" id="ARBA00022588"/>
    </source>
</evidence>
<dbReference type="AlphaFoldDB" id="A0A8I3MHG7"/>
<evidence type="ECO:0000256" key="2">
    <source>
        <dbReference type="ARBA" id="ARBA00004305"/>
    </source>
</evidence>
<organism evidence="29 30">
    <name type="scientific">Canis lupus familiaris</name>
    <name type="common">Dog</name>
    <name type="synonym">Canis familiaris</name>
    <dbReference type="NCBI Taxonomy" id="9615"/>
    <lineage>
        <taxon>Eukaryota</taxon>
        <taxon>Metazoa</taxon>
        <taxon>Chordata</taxon>
        <taxon>Craniata</taxon>
        <taxon>Vertebrata</taxon>
        <taxon>Euteleostomi</taxon>
        <taxon>Mammalia</taxon>
        <taxon>Eutheria</taxon>
        <taxon>Laurasiatheria</taxon>
        <taxon>Carnivora</taxon>
        <taxon>Caniformia</taxon>
        <taxon>Canidae</taxon>
        <taxon>Canis</taxon>
    </lineage>
</organism>
<feature type="region of interest" description="Disordered" evidence="28">
    <location>
        <begin position="296"/>
        <end position="322"/>
    </location>
</feature>
<dbReference type="GO" id="GO:0005634">
    <property type="term" value="C:nucleus"/>
    <property type="evidence" value="ECO:0000318"/>
    <property type="project" value="GO_Central"/>
</dbReference>
<dbReference type="GO" id="GO:0005576">
    <property type="term" value="C:extracellular region"/>
    <property type="evidence" value="ECO:0007669"/>
    <property type="project" value="UniProtKB-SubCell"/>
</dbReference>
<dbReference type="OrthoDB" id="278212at2759"/>
<keyword evidence="22" id="KW-0496">Mitochondrion</keyword>
<keyword evidence="19" id="KW-0809">Transit peptide</keyword>
<dbReference type="GO" id="GO:0005730">
    <property type="term" value="C:nucleolus"/>
    <property type="evidence" value="ECO:0007669"/>
    <property type="project" value="UniProtKB-SubCell"/>
</dbReference>
<keyword evidence="13" id="KW-0399">Innate immunity</keyword>
<evidence type="ECO:0000256" key="12">
    <source>
        <dbReference type="ARBA" id="ARBA00022553"/>
    </source>
</evidence>
<dbReference type="GO" id="GO:0045087">
    <property type="term" value="P:innate immune response"/>
    <property type="evidence" value="ECO:0007669"/>
    <property type="project" value="UniProtKB-KW"/>
</dbReference>
<evidence type="ECO:0000313" key="30">
    <source>
        <dbReference type="Proteomes" id="UP000805418"/>
    </source>
</evidence>
<dbReference type="GO" id="GO:0008380">
    <property type="term" value="P:RNA splicing"/>
    <property type="evidence" value="ECO:0007669"/>
    <property type="project" value="UniProtKB-KW"/>
</dbReference>
<dbReference type="GO" id="GO:0006915">
    <property type="term" value="P:apoptotic process"/>
    <property type="evidence" value="ECO:0007669"/>
    <property type="project" value="UniProtKB-KW"/>
</dbReference>
<evidence type="ECO:0000256" key="17">
    <source>
        <dbReference type="ARBA" id="ARBA00022859"/>
    </source>
</evidence>
<dbReference type="GO" id="GO:0006397">
    <property type="term" value="P:mRNA processing"/>
    <property type="evidence" value="ECO:0007669"/>
    <property type="project" value="UniProtKB-KW"/>
</dbReference>
<dbReference type="GO" id="GO:0030984">
    <property type="term" value="F:kininogen binding"/>
    <property type="evidence" value="ECO:0000318"/>
    <property type="project" value="GO_Central"/>
</dbReference>
<dbReference type="Proteomes" id="UP000805418">
    <property type="component" value="Chromosome 5"/>
</dbReference>
<feature type="region of interest" description="Disordered" evidence="28">
    <location>
        <begin position="62"/>
        <end position="124"/>
    </location>
</feature>
<evidence type="ECO:0000313" key="29">
    <source>
        <dbReference type="Ensembl" id="ENSCAFP00845003819.1"/>
    </source>
</evidence>
<dbReference type="InterPro" id="IPR003428">
    <property type="entry name" value="MAM33"/>
</dbReference>
<evidence type="ECO:0000256" key="21">
    <source>
        <dbReference type="ARBA" id="ARBA00023015"/>
    </source>
</evidence>
<reference evidence="29" key="2">
    <citation type="submission" date="2025-08" db="UniProtKB">
        <authorList>
            <consortium name="Ensembl"/>
        </authorList>
    </citation>
    <scope>IDENTIFICATION</scope>
    <source>
        <strain evidence="29">Boxer</strain>
    </source>
</reference>
<evidence type="ECO:0000256" key="6">
    <source>
        <dbReference type="ARBA" id="ARBA00005457"/>
    </source>
</evidence>
<keyword evidence="24" id="KW-0472">Membrane</keyword>
<keyword evidence="14" id="KW-0507">mRNA processing</keyword>
<dbReference type="Reactome" id="R-CFA-140837">
    <property type="pathway name" value="Intrinsic Pathway of Fibrin Clot Formation"/>
</dbReference>
<keyword evidence="30" id="KW-1185">Reference proteome</keyword>
<name>A0A8I3MHG7_CANLF</name>
<evidence type="ECO:0000256" key="26">
    <source>
        <dbReference type="ARBA" id="ARBA00023187"/>
    </source>
</evidence>
<keyword evidence="27" id="KW-0539">Nucleus</keyword>
<keyword evidence="21" id="KW-0805">Transcription regulation</keyword>
<proteinExistence type="inferred from homology"/>
<dbReference type="Reactome" id="R-CFA-9013106">
    <property type="pathway name" value="RHOC GTPase cycle"/>
</dbReference>
<evidence type="ECO:0000256" key="14">
    <source>
        <dbReference type="ARBA" id="ARBA00022664"/>
    </source>
</evidence>
<keyword evidence="20" id="KW-0007">Acetylation</keyword>
<dbReference type="PANTHER" id="PTHR10826">
    <property type="entry name" value="COMPLEMENT COMPONENT 1"/>
    <property type="match status" value="1"/>
</dbReference>
<dbReference type="Pfam" id="PF02330">
    <property type="entry name" value="MAM33"/>
    <property type="match status" value="1"/>
</dbReference>
<keyword evidence="26" id="KW-0508">mRNA splicing</keyword>
<evidence type="ECO:0000256" key="27">
    <source>
        <dbReference type="ARBA" id="ARBA00023242"/>
    </source>
</evidence>
<evidence type="ECO:0000256" key="25">
    <source>
        <dbReference type="ARBA" id="ARBA00023163"/>
    </source>
</evidence>
<keyword evidence="15" id="KW-0053">Apoptosis</keyword>
<dbReference type="GO" id="GO:0001849">
    <property type="term" value="F:complement component C1q complex binding"/>
    <property type="evidence" value="ECO:0000318"/>
    <property type="project" value="GO_Central"/>
</dbReference>
<dbReference type="GO" id="GO:0006958">
    <property type="term" value="P:complement activation, classical pathway"/>
    <property type="evidence" value="ECO:0007669"/>
    <property type="project" value="UniProtKB-KW"/>
</dbReference>
<dbReference type="SUPFAM" id="SSF54529">
    <property type="entry name" value="Mitochondrial glycoprotein MAM33-like"/>
    <property type="match status" value="1"/>
</dbReference>
<keyword evidence="16" id="KW-0227">DNA damage</keyword>
<dbReference type="GO" id="GO:0048025">
    <property type="term" value="P:negative regulation of mRNA splicing, via spliceosome"/>
    <property type="evidence" value="ECO:0000318"/>
    <property type="project" value="GO_Central"/>
</dbReference>
<evidence type="ECO:0000256" key="7">
    <source>
        <dbReference type="ARBA" id="ARBA00021918"/>
    </source>
</evidence>
<protein>
    <recommendedName>
        <fullName evidence="7">Complement component 1 Q subcomponent-binding protein, mitochondrial</fullName>
    </recommendedName>
</protein>
<evidence type="ECO:0000256" key="28">
    <source>
        <dbReference type="SAM" id="MobiDB-lite"/>
    </source>
</evidence>
<dbReference type="Ensembl" id="ENSCAFT00845004772.1">
    <property type="protein sequence ID" value="ENSCAFP00845003819.1"/>
    <property type="gene ID" value="ENSCAFG00845002686.1"/>
</dbReference>
<keyword evidence="9" id="KW-0963">Cytoplasm</keyword>
<evidence type="ECO:0000256" key="8">
    <source>
        <dbReference type="ARBA" id="ARBA00022475"/>
    </source>
</evidence>
<evidence type="ECO:0000256" key="9">
    <source>
        <dbReference type="ARBA" id="ARBA00022490"/>
    </source>
</evidence>
<dbReference type="GO" id="GO:0003714">
    <property type="term" value="F:transcription corepressor activity"/>
    <property type="evidence" value="ECO:0000318"/>
    <property type="project" value="GO_Central"/>
</dbReference>
<keyword evidence="23" id="KW-1064">Adaptive immunity</keyword>
<evidence type="ECO:0000256" key="11">
    <source>
        <dbReference type="ARBA" id="ARBA00022525"/>
    </source>
</evidence>
<dbReference type="FunFam" id="3.10.280.10:FF:000001">
    <property type="entry name" value="Complement component 1 Q subcomponent-binding protein, mitochondrial"/>
    <property type="match status" value="1"/>
</dbReference>
<evidence type="ECO:0000256" key="15">
    <source>
        <dbReference type="ARBA" id="ARBA00022703"/>
    </source>
</evidence>
<dbReference type="GO" id="GO:0009986">
    <property type="term" value="C:cell surface"/>
    <property type="evidence" value="ECO:0000318"/>
    <property type="project" value="GO_Central"/>
</dbReference>
<keyword evidence="25" id="KW-0804">Transcription</keyword>
<accession>A0A8I3MHG7</accession>
<dbReference type="GO" id="GO:0005759">
    <property type="term" value="C:mitochondrial matrix"/>
    <property type="evidence" value="ECO:0007669"/>
    <property type="project" value="UniProtKB-SubCell"/>
</dbReference>
<gene>
    <name evidence="29" type="primary">C1QBP</name>
</gene>
<evidence type="ECO:0000256" key="18">
    <source>
        <dbReference type="ARBA" id="ARBA00022875"/>
    </source>
</evidence>
<dbReference type="GeneTree" id="ENSGT00390000018406"/>
<evidence type="ECO:0000256" key="3">
    <source>
        <dbReference type="ARBA" id="ARBA00004496"/>
    </source>
</evidence>
<dbReference type="GO" id="GO:0030449">
    <property type="term" value="P:regulation of complement activation"/>
    <property type="evidence" value="ECO:0000318"/>
    <property type="project" value="GO_Central"/>
</dbReference>
<comment type="subcellular location">
    <subcellularLocation>
        <location evidence="1">Cell membrane</location>
        <topology evidence="1">Peripheral membrane protein</topology>
        <orientation evidence="1">Extracellular side</orientation>
    </subcellularLocation>
    <subcellularLocation>
        <location evidence="3">Cytoplasm</location>
    </subcellularLocation>
    <subcellularLocation>
        <location evidence="2">Mitochondrion matrix</location>
    </subcellularLocation>
    <subcellularLocation>
        <location evidence="4">Nucleus</location>
        <location evidence="4">Nucleolus</location>
    </subcellularLocation>
    <subcellularLocation>
        <location evidence="5">Secreted</location>
    </subcellularLocation>
</comment>
<reference evidence="29" key="3">
    <citation type="submission" date="2025-09" db="UniProtKB">
        <authorList>
            <consortium name="Ensembl"/>
        </authorList>
    </citation>
    <scope>IDENTIFICATION</scope>
    <source>
        <strain evidence="29">Boxer</strain>
    </source>
</reference>
<reference evidence="29" key="1">
    <citation type="submission" date="2020-03" db="EMBL/GenBank/DDBJ databases">
        <title>Long-read based genome assembly of a Labrador retriever dog.</title>
        <authorList>
            <person name="Eory L."/>
            <person name="Zhang W."/>
            <person name="Schoenebeck J."/>
        </authorList>
    </citation>
    <scope>NUCLEOTIDE SEQUENCE [LARGE SCALE GENOMIC DNA]</scope>
    <source>
        <strain evidence="29">Labrador retriever</strain>
    </source>
</reference>
<sequence length="440" mass="46267">MQSLGNWVHAGGGEGHTLGAVCVRVPGLCMLGRCTQVVCTPGWCPRLVRVAGIQRAGPGAELPSGLGVPRGDPAPAAPLTSAAPAEGAASPTPRAGTAQARKRSRGGAGLPAAREPGSGPGSSFAPARALPRCYRCCAECPAPWARRSPGSAPPPPCRLRPCCGPRPGRACGPSGSSLCARASCAPAGPAAAAAAAAGCTPRVRLGRGGGGGPGSRGQGGGGPRPQTHDPLQWTTPGDKAFVEFLNDEIKEEKKIQKHKSLPKMSGGWELDMNGTEAKLVRKVAGEKITVTFNINNSIPPTFEGEEEPAQGQKADEQEPELTSTPNFVVEVIKDGGKRALVLDCHYPEDEVGQEEEDESDIFSIREVSFQAVGESEWKDTNYTLNTDSLDWALYDHLMDFLADRGVDNTFADELVELSTALEHQEYITFLEDLKGFVKSQ</sequence>
<feature type="compositionally biased region" description="Low complexity" evidence="28">
    <location>
        <begin position="73"/>
        <end position="93"/>
    </location>
</feature>
<dbReference type="Gene3D" id="3.10.280.10">
    <property type="entry name" value="Mitochondrial glycoprotein"/>
    <property type="match status" value="1"/>
</dbReference>
<keyword evidence="18" id="KW-0180">Complement pathway</keyword>
<evidence type="ECO:0000256" key="1">
    <source>
        <dbReference type="ARBA" id="ARBA00004296"/>
    </source>
</evidence>
<evidence type="ECO:0000256" key="24">
    <source>
        <dbReference type="ARBA" id="ARBA00023136"/>
    </source>
</evidence>
<dbReference type="InterPro" id="IPR036561">
    <property type="entry name" value="MAM33_sf"/>
</dbReference>
<dbReference type="FunCoup" id="A0A8I3MHG7">
    <property type="interactions" value="1033"/>
</dbReference>
<keyword evidence="8" id="KW-1003">Cell membrane</keyword>
<dbReference type="Reactome" id="R-CFA-8980692">
    <property type="pathway name" value="RHOA GTPase cycle"/>
</dbReference>
<feature type="compositionally biased region" description="Gly residues" evidence="28">
    <location>
        <begin position="206"/>
        <end position="223"/>
    </location>
</feature>